<dbReference type="Gene3D" id="1.20.58.100">
    <property type="entry name" value="Fumarate reductase/succinate dehydrogenase flavoprotein-like, C-terminal domain"/>
    <property type="match status" value="1"/>
</dbReference>
<dbReference type="InterPro" id="IPR037099">
    <property type="entry name" value="Fum_R/Succ_DH_flav-like_C_sf"/>
</dbReference>
<organism evidence="13 14">
    <name type="scientific">Xanthobacter tagetidis</name>
    <dbReference type="NCBI Taxonomy" id="60216"/>
    <lineage>
        <taxon>Bacteria</taxon>
        <taxon>Pseudomonadati</taxon>
        <taxon>Pseudomonadota</taxon>
        <taxon>Alphaproteobacteria</taxon>
        <taxon>Hyphomicrobiales</taxon>
        <taxon>Xanthobacteraceae</taxon>
        <taxon>Xanthobacter</taxon>
    </lineage>
</organism>
<proteinExistence type="inferred from homology"/>
<name>A0A3L7AQZ2_9HYPH</name>
<feature type="region of interest" description="Disordered" evidence="10">
    <location>
        <begin position="400"/>
        <end position="422"/>
    </location>
</feature>
<evidence type="ECO:0000256" key="2">
    <source>
        <dbReference type="ARBA" id="ARBA00004950"/>
    </source>
</evidence>
<dbReference type="InterPro" id="IPR036188">
    <property type="entry name" value="FAD/NAD-bd_sf"/>
</dbReference>
<comment type="caution">
    <text evidence="13">The sequence shown here is derived from an EMBL/GenBank/DDBJ whole genome shotgun (WGS) entry which is preliminary data.</text>
</comment>
<keyword evidence="5" id="KW-0285">Flavoprotein</keyword>
<dbReference type="PRINTS" id="PR00368">
    <property type="entry name" value="FADPNR"/>
</dbReference>
<dbReference type="Gene3D" id="3.90.700.10">
    <property type="entry name" value="Succinate dehydrogenase/fumarate reductase flavoprotein, catalytic domain"/>
    <property type="match status" value="1"/>
</dbReference>
<gene>
    <name evidence="13" type="ORF">D9R14_02535</name>
</gene>
<keyword evidence="8 13" id="KW-0560">Oxidoreductase</keyword>
<evidence type="ECO:0000256" key="5">
    <source>
        <dbReference type="ARBA" id="ARBA00022630"/>
    </source>
</evidence>
<dbReference type="SUPFAM" id="SSF56425">
    <property type="entry name" value="Succinate dehydrogenase/fumarate reductase flavoprotein, catalytic domain"/>
    <property type="match status" value="1"/>
</dbReference>
<dbReference type="InterPro" id="IPR027477">
    <property type="entry name" value="Succ_DH/fumarate_Rdtase_cat_sf"/>
</dbReference>
<dbReference type="InterPro" id="IPR003953">
    <property type="entry name" value="FAD-dep_OxRdtase_2_FAD-bd"/>
</dbReference>
<evidence type="ECO:0000259" key="11">
    <source>
        <dbReference type="Pfam" id="PF00890"/>
    </source>
</evidence>
<evidence type="ECO:0000256" key="7">
    <source>
        <dbReference type="ARBA" id="ARBA00022827"/>
    </source>
</evidence>
<evidence type="ECO:0000259" key="12">
    <source>
        <dbReference type="Pfam" id="PF02910"/>
    </source>
</evidence>
<dbReference type="FunFam" id="3.90.700.10:FF:000002">
    <property type="entry name" value="L-aspartate oxidase"/>
    <property type="match status" value="1"/>
</dbReference>
<keyword evidence="7" id="KW-0274">FAD</keyword>
<dbReference type="SUPFAM" id="SSF51905">
    <property type="entry name" value="FAD/NAD(P)-binding domain"/>
    <property type="match status" value="1"/>
</dbReference>
<dbReference type="Pfam" id="PF02910">
    <property type="entry name" value="Succ_DH_flav_C"/>
    <property type="match status" value="1"/>
</dbReference>
<keyword evidence="6" id="KW-0662">Pyridine nucleotide biosynthesis</keyword>
<evidence type="ECO:0000256" key="3">
    <source>
        <dbReference type="ARBA" id="ARBA00008562"/>
    </source>
</evidence>
<dbReference type="OrthoDB" id="9806724at2"/>
<dbReference type="EC" id="1.4.3.16" evidence="4"/>
<evidence type="ECO:0000313" key="14">
    <source>
        <dbReference type="Proteomes" id="UP000269692"/>
    </source>
</evidence>
<dbReference type="Pfam" id="PF00890">
    <property type="entry name" value="FAD_binding_2"/>
    <property type="match status" value="1"/>
</dbReference>
<comment type="pathway">
    <text evidence="2">Cofactor biosynthesis; NAD(+) biosynthesis; iminoaspartate from L-aspartate (oxidase route): step 1/1.</text>
</comment>
<feature type="compositionally biased region" description="Pro residues" evidence="10">
    <location>
        <begin position="407"/>
        <end position="417"/>
    </location>
</feature>
<evidence type="ECO:0000256" key="8">
    <source>
        <dbReference type="ARBA" id="ARBA00023002"/>
    </source>
</evidence>
<accession>A0A3L7AQZ2</accession>
<sequence>MTAVAGGAAFADLAGRPVVVGSGLAGLATALFLAPEKVVLVTKAPLGELASSPWAQGGLAAALGEDDDAGLHLEDTLAAGDGLVDAAAARRILSRAKDAVADLMDLGARFDRDIHGRIALGLEAAHSRRRIAHAAGDGTGRELVRALAAAVRRTPSVTVIEHAEARRLLVADGRIAGLLAEGPKGGFVLETARVALATGGLGGLFADTTNPPASFGQGLALAARAGAVLRDMEMVQFHPTALAVGRAGSGGLPLVSEAVRGEGALLVNDHGERFLAGTPGAELAPRDVVARAVWAELEAGRQVYLDARTSLGPRFAARFPAVAALCQASGLDPARDLLPIRPAAHYHMGGVEVDGAGRSSVPGLWAVGEVASTGLHGANRLASNSLLEAVVCAREAATSMASAPASAPRPRPEPAAAPRPGAEAVRPVLSRHLGVARDGDGLACAAARLLPLAESAGPDCDAALVGLVMALAGLERRESRGAHWRTDHLRRAAEARHTRLTLDAALSAARAHAALALSH</sequence>
<keyword evidence="14" id="KW-1185">Reference proteome</keyword>
<dbReference type="Proteomes" id="UP000269692">
    <property type="component" value="Unassembled WGS sequence"/>
</dbReference>
<dbReference type="PANTHER" id="PTHR42716">
    <property type="entry name" value="L-ASPARTATE OXIDASE"/>
    <property type="match status" value="1"/>
</dbReference>
<dbReference type="GO" id="GO:0034628">
    <property type="term" value="P:'de novo' NAD+ biosynthetic process from L-aspartate"/>
    <property type="evidence" value="ECO:0007669"/>
    <property type="project" value="TreeGrafter"/>
</dbReference>
<dbReference type="EMBL" id="RCTF01000001">
    <property type="protein sequence ID" value="RLP81882.1"/>
    <property type="molecule type" value="Genomic_DNA"/>
</dbReference>
<evidence type="ECO:0000256" key="4">
    <source>
        <dbReference type="ARBA" id="ARBA00012173"/>
    </source>
</evidence>
<comment type="similarity">
    <text evidence="3">Belongs to the FAD-dependent oxidoreductase 2 family. NadB subfamily.</text>
</comment>
<evidence type="ECO:0000256" key="10">
    <source>
        <dbReference type="SAM" id="MobiDB-lite"/>
    </source>
</evidence>
<dbReference type="InterPro" id="IPR015939">
    <property type="entry name" value="Fum_Rdtase/Succ_DH_flav-like_C"/>
</dbReference>
<dbReference type="AlphaFoldDB" id="A0A3L7AQZ2"/>
<evidence type="ECO:0000256" key="9">
    <source>
        <dbReference type="ARBA" id="ARBA00048305"/>
    </source>
</evidence>
<dbReference type="Gene3D" id="3.50.50.60">
    <property type="entry name" value="FAD/NAD(P)-binding domain"/>
    <property type="match status" value="1"/>
</dbReference>
<dbReference type="SUPFAM" id="SSF46977">
    <property type="entry name" value="Succinate dehydrogenase/fumarate reductase flavoprotein C-terminal domain"/>
    <property type="match status" value="1"/>
</dbReference>
<evidence type="ECO:0000313" key="13">
    <source>
        <dbReference type="EMBL" id="RLP81882.1"/>
    </source>
</evidence>
<evidence type="ECO:0000256" key="6">
    <source>
        <dbReference type="ARBA" id="ARBA00022642"/>
    </source>
</evidence>
<dbReference type="PANTHER" id="PTHR42716:SF2">
    <property type="entry name" value="L-ASPARTATE OXIDASE, CHLOROPLASTIC"/>
    <property type="match status" value="1"/>
</dbReference>
<dbReference type="UniPathway" id="UPA00253">
    <property type="reaction ID" value="UER00326"/>
</dbReference>
<evidence type="ECO:0000256" key="1">
    <source>
        <dbReference type="ARBA" id="ARBA00001974"/>
    </source>
</evidence>
<comment type="cofactor">
    <cofactor evidence="1">
        <name>FAD</name>
        <dbReference type="ChEBI" id="CHEBI:57692"/>
    </cofactor>
</comment>
<reference evidence="13 14" key="1">
    <citation type="submission" date="2018-10" db="EMBL/GenBank/DDBJ databases">
        <title>Xanthobacter tagetidis genome sequencing and assembly.</title>
        <authorList>
            <person name="Maclea K.S."/>
            <person name="Goen A.E."/>
            <person name="Fatima S.A."/>
        </authorList>
    </citation>
    <scope>NUCLEOTIDE SEQUENCE [LARGE SCALE GENOMIC DNA]</scope>
    <source>
        <strain evidence="13 14">ATCC 700314</strain>
    </source>
</reference>
<protein>
    <recommendedName>
        <fullName evidence="4">L-aspartate oxidase</fullName>
        <ecNumber evidence="4">1.4.3.16</ecNumber>
    </recommendedName>
</protein>
<comment type="catalytic activity">
    <reaction evidence="9">
        <text>L-aspartate + O2 = iminosuccinate + H2O2</text>
        <dbReference type="Rhea" id="RHEA:25876"/>
        <dbReference type="ChEBI" id="CHEBI:15379"/>
        <dbReference type="ChEBI" id="CHEBI:16240"/>
        <dbReference type="ChEBI" id="CHEBI:29991"/>
        <dbReference type="ChEBI" id="CHEBI:77875"/>
        <dbReference type="EC" id="1.4.3.16"/>
    </reaction>
    <physiologicalReaction direction="left-to-right" evidence="9">
        <dbReference type="Rhea" id="RHEA:25877"/>
    </physiologicalReaction>
</comment>
<dbReference type="GO" id="GO:0008734">
    <property type="term" value="F:L-aspartate oxidase activity"/>
    <property type="evidence" value="ECO:0007669"/>
    <property type="project" value="UniProtKB-EC"/>
</dbReference>
<dbReference type="InterPro" id="IPR005288">
    <property type="entry name" value="NadB"/>
</dbReference>
<dbReference type="RefSeq" id="WP_121621696.1">
    <property type="nucleotide sequence ID" value="NZ_JACIIW010000004.1"/>
</dbReference>
<dbReference type="NCBIfam" id="NF005701">
    <property type="entry name" value="PRK07512.1"/>
    <property type="match status" value="1"/>
</dbReference>
<feature type="domain" description="Fumarate reductase/succinate dehydrogenase flavoprotein-like C-terminal" evidence="12">
    <location>
        <begin position="465"/>
        <end position="494"/>
    </location>
</feature>
<feature type="domain" description="FAD-dependent oxidoreductase 2 FAD-binding" evidence="11">
    <location>
        <begin position="18"/>
        <end position="386"/>
    </location>
</feature>